<proteinExistence type="predicted"/>
<evidence type="ECO:0000313" key="3">
    <source>
        <dbReference type="Proteomes" id="UP001164286"/>
    </source>
</evidence>
<dbReference type="Proteomes" id="UP001164286">
    <property type="component" value="Unassembled WGS sequence"/>
</dbReference>
<feature type="compositionally biased region" description="Basic and acidic residues" evidence="1">
    <location>
        <begin position="49"/>
        <end position="62"/>
    </location>
</feature>
<evidence type="ECO:0000313" key="2">
    <source>
        <dbReference type="EMBL" id="KAI9631918.1"/>
    </source>
</evidence>
<protein>
    <submittedName>
        <fullName evidence="2">Uncharacterized protein</fullName>
    </submittedName>
</protein>
<comment type="caution">
    <text evidence="2">The sequence shown here is derived from an EMBL/GenBank/DDBJ whole genome shotgun (WGS) entry which is preliminary data.</text>
</comment>
<keyword evidence="3" id="KW-1185">Reference proteome</keyword>
<organism evidence="2 3">
    <name type="scientific">Dioszegia hungarica</name>
    <dbReference type="NCBI Taxonomy" id="4972"/>
    <lineage>
        <taxon>Eukaryota</taxon>
        <taxon>Fungi</taxon>
        <taxon>Dikarya</taxon>
        <taxon>Basidiomycota</taxon>
        <taxon>Agaricomycotina</taxon>
        <taxon>Tremellomycetes</taxon>
        <taxon>Tremellales</taxon>
        <taxon>Bulleribasidiaceae</taxon>
        <taxon>Dioszegia</taxon>
    </lineage>
</organism>
<reference evidence="2" key="1">
    <citation type="journal article" date="2022" name="G3 (Bethesda)">
        <title>High quality genome of the basidiomycete yeast Dioszegia hungarica PDD-24b-2 isolated from cloud water.</title>
        <authorList>
            <person name="Jarrige D."/>
            <person name="Haridas S."/>
            <person name="Bleykasten-Grosshans C."/>
            <person name="Joly M."/>
            <person name="Nadalig T."/>
            <person name="Sancelme M."/>
            <person name="Vuilleumier S."/>
            <person name="Grigoriev I.V."/>
            <person name="Amato P."/>
            <person name="Bringel F."/>
        </authorList>
    </citation>
    <scope>NUCLEOTIDE SEQUENCE</scope>
    <source>
        <strain evidence="2">PDD-24b-2</strain>
    </source>
</reference>
<evidence type="ECO:0000256" key="1">
    <source>
        <dbReference type="SAM" id="MobiDB-lite"/>
    </source>
</evidence>
<gene>
    <name evidence="2" type="ORF">MKK02DRAFT_41552</name>
</gene>
<feature type="region of interest" description="Disordered" evidence="1">
    <location>
        <begin position="140"/>
        <end position="257"/>
    </location>
</feature>
<dbReference type="RefSeq" id="XP_052941695.1">
    <property type="nucleotide sequence ID" value="XM_053091612.1"/>
</dbReference>
<sequence>MTAINRLAPLLRAPARGSFRSITTSRVLFNAKSGEAEGSPDFSPPVEITESHRRDVRSKDGPVSDAPQNTFRRQVNRTRYTKPSSPNRNPKADQADEQTTDFFDSPEGASSVSSKRTGPKSGLGELEAISMDILSSAEISEFANRKKGSGKGGAGQRQAQGQGQGQGQGQRQRIYPGQGQGQGQRGGRRDSRSPTAGSASLGGPGRGGPGGQRSGPGGAGGARDRGPPRDRDRDGDREGKSSAPVPRGPNQHASVVYDTSPSALFGLGSLISPARRGARDAAGAFWATDMAAGDARKADLMRLAGSYDLRLPSSSHPSELKDKATPVERAKANARWAMALNPTVPMRVRDPGVEVVDRLLR</sequence>
<feature type="compositionally biased region" description="Basic and acidic residues" evidence="1">
    <location>
        <begin position="222"/>
        <end position="240"/>
    </location>
</feature>
<dbReference type="EMBL" id="JAKWFO010000016">
    <property type="protein sequence ID" value="KAI9631918.1"/>
    <property type="molecule type" value="Genomic_DNA"/>
</dbReference>
<feature type="region of interest" description="Disordered" evidence="1">
    <location>
        <begin position="30"/>
        <end position="123"/>
    </location>
</feature>
<dbReference type="AlphaFoldDB" id="A0AA38LQR8"/>
<accession>A0AA38LQR8</accession>
<dbReference type="GeneID" id="77730817"/>
<name>A0AA38LQR8_9TREE</name>
<feature type="compositionally biased region" description="Gly residues" evidence="1">
    <location>
        <begin position="200"/>
        <end position="221"/>
    </location>
</feature>